<evidence type="ECO:0000256" key="1">
    <source>
        <dbReference type="SAM" id="MobiDB-lite"/>
    </source>
</evidence>
<feature type="compositionally biased region" description="Basic and acidic residues" evidence="1">
    <location>
        <begin position="49"/>
        <end position="69"/>
    </location>
</feature>
<evidence type="ECO:0000256" key="2">
    <source>
        <dbReference type="SAM" id="SignalP"/>
    </source>
</evidence>
<gene>
    <name evidence="3" type="ORF">DEO45_07775</name>
</gene>
<keyword evidence="2" id="KW-0732">Signal</keyword>
<dbReference type="OrthoDB" id="5959094at2"/>
<keyword evidence="4" id="KW-1185">Reference proteome</keyword>
<evidence type="ECO:0008006" key="5">
    <source>
        <dbReference type="Google" id="ProtNLM"/>
    </source>
</evidence>
<sequence>MRVVRFAVVMGFVFSSAAWAGSQAAPPPGPAGAASLHPANGRRLTRSQAEVERLKRDLHRQESDNRQAGERLQQQDQKIAELRRQLQDLQAGQPAAQH</sequence>
<feature type="chain" id="PRO_5016884736" description="Tol-pal system protein YbgF" evidence="2">
    <location>
        <begin position="21"/>
        <end position="98"/>
    </location>
</feature>
<dbReference type="EMBL" id="QFWQ01000005">
    <property type="protein sequence ID" value="RCS29968.1"/>
    <property type="molecule type" value="Genomic_DNA"/>
</dbReference>
<evidence type="ECO:0000313" key="4">
    <source>
        <dbReference type="Proteomes" id="UP000252387"/>
    </source>
</evidence>
<evidence type="ECO:0000313" key="3">
    <source>
        <dbReference type="EMBL" id="RCS29968.1"/>
    </source>
</evidence>
<accession>A0A368KFK5</accession>
<organism evidence="3 4">
    <name type="scientific">Rhodanobacter denitrificans</name>
    <dbReference type="NCBI Taxonomy" id="666685"/>
    <lineage>
        <taxon>Bacteria</taxon>
        <taxon>Pseudomonadati</taxon>
        <taxon>Pseudomonadota</taxon>
        <taxon>Gammaproteobacteria</taxon>
        <taxon>Lysobacterales</taxon>
        <taxon>Rhodanobacteraceae</taxon>
        <taxon>Rhodanobacter</taxon>
    </lineage>
</organism>
<dbReference type="Proteomes" id="UP000252387">
    <property type="component" value="Unassembled WGS sequence"/>
</dbReference>
<feature type="region of interest" description="Disordered" evidence="1">
    <location>
        <begin position="20"/>
        <end position="77"/>
    </location>
</feature>
<reference evidence="3 4" key="1">
    <citation type="submission" date="2018-05" db="EMBL/GenBank/DDBJ databases">
        <title>Draft genome sequence of Rhodanobacter denitrificans Yn1 isolated from gold copper mine.</title>
        <authorList>
            <person name="Yang N."/>
            <person name="Mazhar H.S."/>
            <person name="Rensing C."/>
        </authorList>
    </citation>
    <scope>NUCLEOTIDE SEQUENCE [LARGE SCALE GENOMIC DNA]</scope>
    <source>
        <strain evidence="3 4">Yn1</strain>
    </source>
</reference>
<proteinExistence type="predicted"/>
<dbReference type="AlphaFoldDB" id="A0A368KFK5"/>
<protein>
    <recommendedName>
        <fullName evidence="5">Tol-pal system protein YbgF</fullName>
    </recommendedName>
</protein>
<comment type="caution">
    <text evidence="3">The sequence shown here is derived from an EMBL/GenBank/DDBJ whole genome shotgun (WGS) entry which is preliminary data.</text>
</comment>
<feature type="signal peptide" evidence="2">
    <location>
        <begin position="1"/>
        <end position="20"/>
    </location>
</feature>
<name>A0A368KFK5_9GAMM</name>